<dbReference type="CDD" id="cd04301">
    <property type="entry name" value="NAT_SF"/>
    <property type="match status" value="1"/>
</dbReference>
<keyword evidence="1" id="KW-0808">Transferase</keyword>
<dbReference type="Pfam" id="PF00583">
    <property type="entry name" value="Acetyltransf_1"/>
    <property type="match status" value="1"/>
</dbReference>
<dbReference type="PANTHER" id="PTHR43420:SF47">
    <property type="entry name" value="N-ACETYLTRANSFERASE DOMAIN-CONTAINING PROTEIN"/>
    <property type="match status" value="1"/>
</dbReference>
<dbReference type="InterPro" id="IPR016181">
    <property type="entry name" value="Acyl_CoA_acyltransferase"/>
</dbReference>
<dbReference type="EMBL" id="MJGC01000088">
    <property type="protein sequence ID" value="OEJ73466.1"/>
    <property type="molecule type" value="Genomic_DNA"/>
</dbReference>
<dbReference type="STRING" id="1781255.BH720_19760"/>
<keyword evidence="2" id="KW-0012">Acyltransferase</keyword>
<sequence>MGLIELREITQENWLDCVSLELKKEQKTYVASNAFSLAQASYEPNCWPLAVYHETTMVGFVMCGRNDREQYWILRLMVDYRYQGRGYGKAALESAIAFLQTQPDCHDIFIDYVEGNTLAQKLYRSLGFVPTGEKIDREIVMRLSLKR</sequence>
<dbReference type="InterPro" id="IPR050680">
    <property type="entry name" value="YpeA/RimI_acetyltransf"/>
</dbReference>
<comment type="caution">
    <text evidence="4">The sequence shown here is derived from an EMBL/GenBank/DDBJ whole genome shotgun (WGS) entry which is preliminary data.</text>
</comment>
<feature type="domain" description="N-acetyltransferase" evidence="3">
    <location>
        <begin position="4"/>
        <end position="146"/>
    </location>
</feature>
<dbReference type="GO" id="GO:0016747">
    <property type="term" value="F:acyltransferase activity, transferring groups other than amino-acyl groups"/>
    <property type="evidence" value="ECO:0007669"/>
    <property type="project" value="InterPro"/>
</dbReference>
<evidence type="ECO:0000259" key="3">
    <source>
        <dbReference type="PROSITE" id="PS51186"/>
    </source>
</evidence>
<dbReference type="Gene3D" id="3.40.630.30">
    <property type="match status" value="1"/>
</dbReference>
<protein>
    <recommendedName>
        <fullName evidence="3">N-acetyltransferase domain-containing protein</fullName>
    </recommendedName>
</protein>
<dbReference type="OrthoDB" id="9127144at2"/>
<name>A0A1E5QFJ9_9CYAN</name>
<proteinExistence type="predicted"/>
<gene>
    <name evidence="4" type="ORF">BH720_19760</name>
</gene>
<evidence type="ECO:0000256" key="2">
    <source>
        <dbReference type="ARBA" id="ARBA00023315"/>
    </source>
</evidence>
<reference evidence="4" key="1">
    <citation type="submission" date="2016-09" db="EMBL/GenBank/DDBJ databases">
        <title>Draft genome of thermotolerant cyanobacterium Desertifilum sp. strain IPPAS B-1220.</title>
        <authorList>
            <person name="Sinetova M.A."/>
            <person name="Bolakhan K."/>
            <person name="Zayadan B.K."/>
            <person name="Mironov K.S."/>
            <person name="Ustinova V."/>
            <person name="Kupriyanova E.V."/>
            <person name="Sidorov R.A."/>
            <person name="Skrypnik A.N."/>
            <person name="Gogoleva N.E."/>
            <person name="Gogolev Y.V."/>
            <person name="Los D.A."/>
        </authorList>
    </citation>
    <scope>NUCLEOTIDE SEQUENCE [LARGE SCALE GENOMIC DNA]</scope>
    <source>
        <strain evidence="4">IPPAS B-1220</strain>
    </source>
</reference>
<evidence type="ECO:0000256" key="1">
    <source>
        <dbReference type="ARBA" id="ARBA00022679"/>
    </source>
</evidence>
<evidence type="ECO:0000313" key="4">
    <source>
        <dbReference type="EMBL" id="OEJ73466.1"/>
    </source>
</evidence>
<dbReference type="AlphaFoldDB" id="A0A1E5QFJ9"/>
<dbReference type="PROSITE" id="PS51186">
    <property type="entry name" value="GNAT"/>
    <property type="match status" value="1"/>
</dbReference>
<dbReference type="InterPro" id="IPR000182">
    <property type="entry name" value="GNAT_dom"/>
</dbReference>
<organism evidence="4">
    <name type="scientific">Desertifilum tharense IPPAS B-1220</name>
    <dbReference type="NCBI Taxonomy" id="1781255"/>
    <lineage>
        <taxon>Bacteria</taxon>
        <taxon>Bacillati</taxon>
        <taxon>Cyanobacteriota</taxon>
        <taxon>Cyanophyceae</taxon>
        <taxon>Desertifilales</taxon>
        <taxon>Desertifilaceae</taxon>
        <taxon>Desertifilum</taxon>
    </lineage>
</organism>
<dbReference type="RefSeq" id="WP_069968937.1">
    <property type="nucleotide sequence ID" value="NZ_CM124774.1"/>
</dbReference>
<accession>A0A1E5QFJ9</accession>
<dbReference type="PANTHER" id="PTHR43420">
    <property type="entry name" value="ACETYLTRANSFERASE"/>
    <property type="match status" value="1"/>
</dbReference>
<dbReference type="SUPFAM" id="SSF55729">
    <property type="entry name" value="Acyl-CoA N-acyltransferases (Nat)"/>
    <property type="match status" value="1"/>
</dbReference>